<reference evidence="3 4" key="1">
    <citation type="submission" date="2019-07" db="EMBL/GenBank/DDBJ databases">
        <title>Ln-dependent methylotrophs.</title>
        <authorList>
            <person name="Tani A."/>
        </authorList>
    </citation>
    <scope>NUCLEOTIDE SEQUENCE [LARGE SCALE GENOMIC DNA]</scope>
    <source>
        <strain evidence="3 4">SM12</strain>
    </source>
</reference>
<dbReference type="InterPro" id="IPR029060">
    <property type="entry name" value="PIN-like_dom_sf"/>
</dbReference>
<organism evidence="3 4">
    <name type="scientific">Rhizobium straminoryzae</name>
    <dbReference type="NCBI Taxonomy" id="1387186"/>
    <lineage>
        <taxon>Bacteria</taxon>
        <taxon>Pseudomonadati</taxon>
        <taxon>Pseudomonadota</taxon>
        <taxon>Alphaproteobacteria</taxon>
        <taxon>Hyphomicrobiales</taxon>
        <taxon>Rhizobiaceae</taxon>
        <taxon>Rhizobium/Agrobacterium group</taxon>
        <taxon>Rhizobium</taxon>
    </lineage>
</organism>
<evidence type="ECO:0000313" key="4">
    <source>
        <dbReference type="Proteomes" id="UP000316801"/>
    </source>
</evidence>
<dbReference type="RefSeq" id="WP_143125480.1">
    <property type="nucleotide sequence ID" value="NZ_VJMG01000030.1"/>
</dbReference>
<dbReference type="SUPFAM" id="SSF88723">
    <property type="entry name" value="PIN domain-like"/>
    <property type="match status" value="1"/>
</dbReference>
<evidence type="ECO:0000313" key="3">
    <source>
        <dbReference type="EMBL" id="TRL38497.1"/>
    </source>
</evidence>
<protein>
    <submittedName>
        <fullName evidence="3">Type II toxin-antitoxin system VapC family toxin</fullName>
    </submittedName>
</protein>
<proteinExistence type="predicted"/>
<dbReference type="CDD" id="cd09873">
    <property type="entry name" value="PIN_Pae0151-like"/>
    <property type="match status" value="1"/>
</dbReference>
<dbReference type="PANTHER" id="PTHR35901">
    <property type="entry name" value="RIBONUCLEASE VAPC3"/>
    <property type="match status" value="1"/>
</dbReference>
<dbReference type="Proteomes" id="UP000316801">
    <property type="component" value="Unassembled WGS sequence"/>
</dbReference>
<dbReference type="Pfam" id="PF01850">
    <property type="entry name" value="PIN"/>
    <property type="match status" value="1"/>
</dbReference>
<evidence type="ECO:0000256" key="1">
    <source>
        <dbReference type="ARBA" id="ARBA00022842"/>
    </source>
</evidence>
<feature type="domain" description="PIN" evidence="2">
    <location>
        <begin position="4"/>
        <end position="124"/>
    </location>
</feature>
<gene>
    <name evidence="3" type="ORF">FNA46_12195</name>
</gene>
<dbReference type="AlphaFoldDB" id="A0A549T9F3"/>
<name>A0A549T9F3_9HYPH</name>
<evidence type="ECO:0000259" key="2">
    <source>
        <dbReference type="Pfam" id="PF01850"/>
    </source>
</evidence>
<sequence>MTLVIDASITASWLLPDEQSAGGQAWFTKTLRQGAAVPAIWQYEVRNILRICEKRGRLGPVGIVKALETLASLPIVTASMEGWDHIMWLSARHTLTIYDAAYLELALRVDGQLATFDRALAAAAQANGVLACV</sequence>
<dbReference type="InterPro" id="IPR044153">
    <property type="entry name" value="PIN_Pae0151-like"/>
</dbReference>
<keyword evidence="1" id="KW-0460">Magnesium</keyword>
<dbReference type="InterPro" id="IPR051619">
    <property type="entry name" value="TypeII_TA_RNase_PINc/VapC"/>
</dbReference>
<dbReference type="EMBL" id="VJMG01000030">
    <property type="protein sequence ID" value="TRL38497.1"/>
    <property type="molecule type" value="Genomic_DNA"/>
</dbReference>
<comment type="caution">
    <text evidence="3">The sequence shown here is derived from an EMBL/GenBank/DDBJ whole genome shotgun (WGS) entry which is preliminary data.</text>
</comment>
<dbReference type="Gene3D" id="3.40.50.1010">
    <property type="entry name" value="5'-nuclease"/>
    <property type="match status" value="1"/>
</dbReference>
<keyword evidence="4" id="KW-1185">Reference proteome</keyword>
<dbReference type="InterPro" id="IPR002716">
    <property type="entry name" value="PIN_dom"/>
</dbReference>
<accession>A0A549T9F3</accession>
<dbReference type="PANTHER" id="PTHR35901:SF1">
    <property type="entry name" value="EXONUCLEASE VAPC9"/>
    <property type="match status" value="1"/>
</dbReference>